<evidence type="ECO:0000256" key="3">
    <source>
        <dbReference type="ARBA" id="ARBA00023163"/>
    </source>
</evidence>
<accession>A0A6L9QVY9</accession>
<feature type="domain" description="HTH tetR-type" evidence="5">
    <location>
        <begin position="36"/>
        <end position="96"/>
    </location>
</feature>
<dbReference type="InterPro" id="IPR009057">
    <property type="entry name" value="Homeodomain-like_sf"/>
</dbReference>
<keyword evidence="3" id="KW-0804">Transcription</keyword>
<dbReference type="Proteomes" id="UP000475532">
    <property type="component" value="Unassembled WGS sequence"/>
</dbReference>
<protein>
    <submittedName>
        <fullName evidence="6">TetR/AcrR family transcriptional regulator</fullName>
    </submittedName>
</protein>
<feature type="DNA-binding region" description="H-T-H motif" evidence="4">
    <location>
        <begin position="59"/>
        <end position="78"/>
    </location>
</feature>
<dbReference type="PANTHER" id="PTHR30055">
    <property type="entry name" value="HTH-TYPE TRANSCRIPTIONAL REGULATOR RUTR"/>
    <property type="match status" value="1"/>
</dbReference>
<dbReference type="InterPro" id="IPR036271">
    <property type="entry name" value="Tet_transcr_reg_TetR-rel_C_sf"/>
</dbReference>
<sequence>MTTEHGDGRDLGRSLKLLWGDTTRPPRGRPPALSLDRIVAAAVEVADELARTEGLEALSMRSIATRLGVGTMSLYRYVPGKAELLDLMLDHVIDVPGEDAEGGWRGILEADARHHWRLCLDHPWYAFVDQSRPLLGPNAMRGLDRLVTRLRPTGVDDRTLLMMISAQNDYVEGVARRYVNERRAEARTGVSNEQFWAAQEPTLVKAMSSGDYPTMADMADNTFDFSYEQLFEFGLARLHDGFAAHITPA</sequence>
<dbReference type="RefSeq" id="WP_163064335.1">
    <property type="nucleotide sequence ID" value="NZ_JAAGLI010001217.1"/>
</dbReference>
<evidence type="ECO:0000313" key="7">
    <source>
        <dbReference type="Proteomes" id="UP000475532"/>
    </source>
</evidence>
<dbReference type="InterPro" id="IPR001647">
    <property type="entry name" value="HTH_TetR"/>
</dbReference>
<name>A0A6L9QVY9_9ACTN</name>
<proteinExistence type="predicted"/>
<keyword evidence="1" id="KW-0805">Transcription regulation</keyword>
<dbReference type="GO" id="GO:0045892">
    <property type="term" value="P:negative regulation of DNA-templated transcription"/>
    <property type="evidence" value="ECO:0007669"/>
    <property type="project" value="InterPro"/>
</dbReference>
<dbReference type="SUPFAM" id="SSF46689">
    <property type="entry name" value="Homeodomain-like"/>
    <property type="match status" value="1"/>
</dbReference>
<dbReference type="GO" id="GO:0003700">
    <property type="term" value="F:DNA-binding transcription factor activity"/>
    <property type="evidence" value="ECO:0007669"/>
    <property type="project" value="TreeGrafter"/>
</dbReference>
<dbReference type="AlphaFoldDB" id="A0A6L9QVY9"/>
<dbReference type="GO" id="GO:0000976">
    <property type="term" value="F:transcription cis-regulatory region binding"/>
    <property type="evidence" value="ECO:0007669"/>
    <property type="project" value="TreeGrafter"/>
</dbReference>
<gene>
    <name evidence="6" type="ORF">G3I70_45210</name>
</gene>
<dbReference type="Gene3D" id="1.10.357.10">
    <property type="entry name" value="Tetracycline Repressor, domain 2"/>
    <property type="match status" value="1"/>
</dbReference>
<dbReference type="PROSITE" id="PS50977">
    <property type="entry name" value="HTH_TETR_2"/>
    <property type="match status" value="1"/>
</dbReference>
<dbReference type="SUPFAM" id="SSF48498">
    <property type="entry name" value="Tetracyclin repressor-like, C-terminal domain"/>
    <property type="match status" value="1"/>
</dbReference>
<evidence type="ECO:0000259" key="5">
    <source>
        <dbReference type="PROSITE" id="PS50977"/>
    </source>
</evidence>
<dbReference type="InterPro" id="IPR050109">
    <property type="entry name" value="HTH-type_TetR-like_transc_reg"/>
</dbReference>
<evidence type="ECO:0000256" key="4">
    <source>
        <dbReference type="PROSITE-ProRule" id="PRU00335"/>
    </source>
</evidence>
<dbReference type="EMBL" id="JAAGLI010001217">
    <property type="protein sequence ID" value="NEA29655.1"/>
    <property type="molecule type" value="Genomic_DNA"/>
</dbReference>
<dbReference type="PANTHER" id="PTHR30055:SF151">
    <property type="entry name" value="TRANSCRIPTIONAL REGULATORY PROTEIN"/>
    <property type="match status" value="1"/>
</dbReference>
<reference evidence="6 7" key="1">
    <citation type="submission" date="2020-01" db="EMBL/GenBank/DDBJ databases">
        <title>Insect and environment-associated Actinomycetes.</title>
        <authorList>
            <person name="Currrie C."/>
            <person name="Chevrette M."/>
            <person name="Carlson C."/>
            <person name="Stubbendieck R."/>
            <person name="Wendt-Pienkowski E."/>
        </authorList>
    </citation>
    <scope>NUCLEOTIDE SEQUENCE [LARGE SCALE GENOMIC DNA]</scope>
    <source>
        <strain evidence="6 7">SID10258</strain>
    </source>
</reference>
<organism evidence="6 7">
    <name type="scientific">Actinomadura bangladeshensis</name>
    <dbReference type="NCBI Taxonomy" id="453573"/>
    <lineage>
        <taxon>Bacteria</taxon>
        <taxon>Bacillati</taxon>
        <taxon>Actinomycetota</taxon>
        <taxon>Actinomycetes</taxon>
        <taxon>Streptosporangiales</taxon>
        <taxon>Thermomonosporaceae</taxon>
        <taxon>Actinomadura</taxon>
    </lineage>
</organism>
<evidence type="ECO:0000313" key="6">
    <source>
        <dbReference type="EMBL" id="NEA29655.1"/>
    </source>
</evidence>
<keyword evidence="2 4" id="KW-0238">DNA-binding</keyword>
<comment type="caution">
    <text evidence="6">The sequence shown here is derived from an EMBL/GenBank/DDBJ whole genome shotgun (WGS) entry which is preliminary data.</text>
</comment>
<dbReference type="Pfam" id="PF00440">
    <property type="entry name" value="TetR_N"/>
    <property type="match status" value="1"/>
</dbReference>
<evidence type="ECO:0000256" key="2">
    <source>
        <dbReference type="ARBA" id="ARBA00023125"/>
    </source>
</evidence>
<evidence type="ECO:0000256" key="1">
    <source>
        <dbReference type="ARBA" id="ARBA00023015"/>
    </source>
</evidence>
<dbReference type="Gene3D" id="1.10.10.60">
    <property type="entry name" value="Homeodomain-like"/>
    <property type="match status" value="1"/>
</dbReference>
<dbReference type="Pfam" id="PF02909">
    <property type="entry name" value="TetR_C_1"/>
    <property type="match status" value="1"/>
</dbReference>
<dbReference type="InterPro" id="IPR004111">
    <property type="entry name" value="Repressor_TetR_C"/>
</dbReference>